<feature type="compositionally biased region" description="Polar residues" evidence="1">
    <location>
        <begin position="140"/>
        <end position="151"/>
    </location>
</feature>
<dbReference type="AlphaFoldDB" id="A0A813IBD7"/>
<protein>
    <submittedName>
        <fullName evidence="2">Uncharacterized protein</fullName>
    </submittedName>
</protein>
<name>A0A813IBD7_POLGL</name>
<evidence type="ECO:0000256" key="1">
    <source>
        <dbReference type="SAM" id="MobiDB-lite"/>
    </source>
</evidence>
<feature type="region of interest" description="Disordered" evidence="1">
    <location>
        <begin position="180"/>
        <end position="221"/>
    </location>
</feature>
<proteinExistence type="predicted"/>
<feature type="non-terminal residue" evidence="2">
    <location>
        <position position="221"/>
    </location>
</feature>
<dbReference type="Proteomes" id="UP000626109">
    <property type="component" value="Unassembled WGS sequence"/>
</dbReference>
<comment type="caution">
    <text evidence="2">The sequence shown here is derived from an EMBL/GenBank/DDBJ whole genome shotgun (WGS) entry which is preliminary data.</text>
</comment>
<dbReference type="EMBL" id="CAJNNW010008261">
    <property type="protein sequence ID" value="CAE8649872.1"/>
    <property type="molecule type" value="Genomic_DNA"/>
</dbReference>
<feature type="region of interest" description="Disordered" evidence="1">
    <location>
        <begin position="130"/>
        <end position="151"/>
    </location>
</feature>
<sequence>MATALASSPSSDAPMTLHPMEIMVEGQQPEMEQVTLAMSLDKLRQLLESLQDVPKQLKDLQDSVCKLSYQPQYRSHTYPSPSPSAKPEFTRVLSQAESPNPVLLSGSYNRVLSPADAPHALQLQKKTKFDNGASEGGQDRSLSPNSRANPGQTWAIPAEIAVSQVKDESFGEMQKIVPRKMSVGEEEGQRHPSRHTSLASHRIDESIDPPEAELMVQSLSK</sequence>
<accession>A0A813IBD7</accession>
<organism evidence="2 3">
    <name type="scientific">Polarella glacialis</name>
    <name type="common">Dinoflagellate</name>
    <dbReference type="NCBI Taxonomy" id="89957"/>
    <lineage>
        <taxon>Eukaryota</taxon>
        <taxon>Sar</taxon>
        <taxon>Alveolata</taxon>
        <taxon>Dinophyceae</taxon>
        <taxon>Suessiales</taxon>
        <taxon>Suessiaceae</taxon>
        <taxon>Polarella</taxon>
    </lineage>
</organism>
<evidence type="ECO:0000313" key="3">
    <source>
        <dbReference type="Proteomes" id="UP000626109"/>
    </source>
</evidence>
<reference evidence="2" key="1">
    <citation type="submission" date="2021-02" db="EMBL/GenBank/DDBJ databases">
        <authorList>
            <person name="Dougan E. K."/>
            <person name="Rhodes N."/>
            <person name="Thang M."/>
            <person name="Chan C."/>
        </authorList>
    </citation>
    <scope>NUCLEOTIDE SEQUENCE</scope>
</reference>
<evidence type="ECO:0000313" key="2">
    <source>
        <dbReference type="EMBL" id="CAE8649872.1"/>
    </source>
</evidence>
<gene>
    <name evidence="2" type="ORF">PGLA2088_LOCUS7810</name>
</gene>